<dbReference type="RefSeq" id="XP_026274389.1">
    <property type="nucleotide sequence ID" value="XM_026418604.2"/>
</dbReference>
<keyword evidence="2" id="KW-0472">Membrane</keyword>
<gene>
    <name evidence="4" type="primary">LOC113203757</name>
</gene>
<evidence type="ECO:0000256" key="2">
    <source>
        <dbReference type="SAM" id="Phobius"/>
    </source>
</evidence>
<dbReference type="KEGG" id="foc:113203757"/>
<keyword evidence="2" id="KW-0812">Transmembrane</keyword>
<evidence type="ECO:0000313" key="4">
    <source>
        <dbReference type="RefSeq" id="XP_026274389.1"/>
    </source>
</evidence>
<keyword evidence="3" id="KW-1185">Reference proteome</keyword>
<organism evidence="3 4">
    <name type="scientific">Frankliniella occidentalis</name>
    <name type="common">Western flower thrips</name>
    <name type="synonym">Euthrips occidentalis</name>
    <dbReference type="NCBI Taxonomy" id="133901"/>
    <lineage>
        <taxon>Eukaryota</taxon>
        <taxon>Metazoa</taxon>
        <taxon>Ecdysozoa</taxon>
        <taxon>Arthropoda</taxon>
        <taxon>Hexapoda</taxon>
        <taxon>Insecta</taxon>
        <taxon>Pterygota</taxon>
        <taxon>Neoptera</taxon>
        <taxon>Paraneoptera</taxon>
        <taxon>Thysanoptera</taxon>
        <taxon>Terebrantia</taxon>
        <taxon>Thripoidea</taxon>
        <taxon>Thripidae</taxon>
        <taxon>Frankliniella</taxon>
    </lineage>
</organism>
<dbReference type="AlphaFoldDB" id="A0A6J1RZP6"/>
<evidence type="ECO:0000256" key="1">
    <source>
        <dbReference type="SAM" id="MobiDB-lite"/>
    </source>
</evidence>
<protein>
    <submittedName>
        <fullName evidence="4">Uncharacterized protein LOC113203757 isoform X1</fullName>
    </submittedName>
</protein>
<feature type="region of interest" description="Disordered" evidence="1">
    <location>
        <begin position="138"/>
        <end position="249"/>
    </location>
</feature>
<accession>A0A6J1RZP6</accession>
<feature type="compositionally biased region" description="Pro residues" evidence="1">
    <location>
        <begin position="178"/>
        <end position="198"/>
    </location>
</feature>
<evidence type="ECO:0000313" key="3">
    <source>
        <dbReference type="Proteomes" id="UP000504606"/>
    </source>
</evidence>
<sequence length="249" mass="26098">MQPNTGMHKLRFASCSVLLLLLTLALVASSLLVARYAVQQASSWWLSLLAVTVCLLGLCTWIQLAASRAGRWRVLLARQIALSRAQASARTLHRPGLGPGLAPDFYNSYGGSRSSSTGMGITHIAVIPLECELDSHMGYRVPGPPPPPPYALTDLPPSYCVSTTDESRPTDGAGGACPPAPAPPPPPGPTGLEQPPPYAVAIKRDHLVQEAAGATPPSPAVTAAEGDSTAGAGDNRRSTPVSRRPVLWF</sequence>
<feature type="transmembrane region" description="Helical" evidence="2">
    <location>
        <begin position="44"/>
        <end position="66"/>
    </location>
</feature>
<reference evidence="4" key="1">
    <citation type="submission" date="2025-08" db="UniProtKB">
        <authorList>
            <consortium name="RefSeq"/>
        </authorList>
    </citation>
    <scope>IDENTIFICATION</scope>
    <source>
        <tissue evidence="4">Whole organism</tissue>
    </source>
</reference>
<dbReference type="GeneID" id="113203757"/>
<proteinExistence type="predicted"/>
<name>A0A6J1RZP6_FRAOC</name>
<keyword evidence="2" id="KW-1133">Transmembrane helix</keyword>
<dbReference type="Proteomes" id="UP000504606">
    <property type="component" value="Unplaced"/>
</dbReference>